<dbReference type="GO" id="GO:0071467">
    <property type="term" value="P:cellular response to pH"/>
    <property type="evidence" value="ECO:0007669"/>
    <property type="project" value="InterPro"/>
</dbReference>
<dbReference type="InParanoid" id="A8N7A5"/>
<dbReference type="eggNOG" id="ENOG502QWTM">
    <property type="taxonomic scope" value="Eukaryota"/>
</dbReference>
<dbReference type="InterPro" id="IPR037505">
    <property type="entry name" value="pH-resp_palC"/>
</dbReference>
<dbReference type="Gene3D" id="1.25.40.280">
    <property type="entry name" value="alix/aip1 like domains"/>
    <property type="match status" value="1"/>
</dbReference>
<dbReference type="RefSeq" id="XP_001830711.1">
    <property type="nucleotide sequence ID" value="XM_001830659.1"/>
</dbReference>
<dbReference type="Pfam" id="PF03097">
    <property type="entry name" value="BRO1"/>
    <property type="match status" value="1"/>
</dbReference>
<evidence type="ECO:0000256" key="3">
    <source>
        <dbReference type="SAM" id="MobiDB-lite"/>
    </source>
</evidence>
<reference evidence="5 6" key="1">
    <citation type="journal article" date="2010" name="Proc. Natl. Acad. Sci. U.S.A.">
        <title>Insights into evolution of multicellular fungi from the assembled chromosomes of the mushroom Coprinopsis cinerea (Coprinus cinereus).</title>
        <authorList>
            <person name="Stajich J.E."/>
            <person name="Wilke S.K."/>
            <person name="Ahren D."/>
            <person name="Au C.H."/>
            <person name="Birren B.W."/>
            <person name="Borodovsky M."/>
            <person name="Burns C."/>
            <person name="Canback B."/>
            <person name="Casselton L.A."/>
            <person name="Cheng C.K."/>
            <person name="Deng J."/>
            <person name="Dietrich F.S."/>
            <person name="Fargo D.C."/>
            <person name="Farman M.L."/>
            <person name="Gathman A.C."/>
            <person name="Goldberg J."/>
            <person name="Guigo R."/>
            <person name="Hoegger P.J."/>
            <person name="Hooker J.B."/>
            <person name="Huggins A."/>
            <person name="James T.Y."/>
            <person name="Kamada T."/>
            <person name="Kilaru S."/>
            <person name="Kodira C."/>
            <person name="Kues U."/>
            <person name="Kupfer D."/>
            <person name="Kwan H.S."/>
            <person name="Lomsadze A."/>
            <person name="Li W."/>
            <person name="Lilly W.W."/>
            <person name="Ma L.J."/>
            <person name="Mackey A.J."/>
            <person name="Manning G."/>
            <person name="Martin F."/>
            <person name="Muraguchi H."/>
            <person name="Natvig D.O."/>
            <person name="Palmerini H."/>
            <person name="Ramesh M.A."/>
            <person name="Rehmeyer C.J."/>
            <person name="Roe B.A."/>
            <person name="Shenoy N."/>
            <person name="Stanke M."/>
            <person name="Ter-Hovhannisyan V."/>
            <person name="Tunlid A."/>
            <person name="Velagapudi R."/>
            <person name="Vision T.J."/>
            <person name="Zeng Q."/>
            <person name="Zolan M.E."/>
            <person name="Pukkila P.J."/>
        </authorList>
    </citation>
    <scope>NUCLEOTIDE SEQUENCE [LARGE SCALE GENOMIC DNA]</scope>
    <source>
        <strain evidence="6">Okayama-7 / 130 / ATCC MYA-4618 / FGSC 9003</strain>
    </source>
</reference>
<dbReference type="KEGG" id="cci:CC1G_03248"/>
<dbReference type="AlphaFoldDB" id="A8N7A5"/>
<dbReference type="STRING" id="240176.A8N7A5"/>
<evidence type="ECO:0000313" key="6">
    <source>
        <dbReference type="Proteomes" id="UP000001861"/>
    </source>
</evidence>
<dbReference type="PANTHER" id="PTHR40463:SF1">
    <property type="entry name" value="PH-RESPONSE REGULATOR PROTEIN PALC"/>
    <property type="match status" value="1"/>
</dbReference>
<evidence type="ECO:0000259" key="4">
    <source>
        <dbReference type="PROSITE" id="PS51180"/>
    </source>
</evidence>
<dbReference type="EMBL" id="AACS02000003">
    <property type="protein sequence ID" value="EAU91080.1"/>
    <property type="molecule type" value="Genomic_DNA"/>
</dbReference>
<evidence type="ECO:0000313" key="5">
    <source>
        <dbReference type="EMBL" id="EAU91080.1"/>
    </source>
</evidence>
<dbReference type="GeneID" id="6007155"/>
<dbReference type="OrthoDB" id="10266451at2759"/>
<comment type="caution">
    <text evidence="5">The sequence shown here is derived from an EMBL/GenBank/DDBJ whole genome shotgun (WGS) entry which is preliminary data.</text>
</comment>
<sequence>MYTFELPTTGAISFSEFCIDQSTNREYGFRFSQVTEARANLRAILKETKRTDGFDKDTLKLVKIIEEYLPQLQSVMTCVVHDEIGFKSEPIFTWRSTLSANLLKTSPRLPIPGLHADYAFTLLTYGYALCNLAWSIVNGLGTYEQDRAISDAARKVKDEQLNVAIKFLCKASGIFAYIADTVLPNWEVNRTEVPPGFNKPPELTREVNNALSKMALADAQTLAIRKLLSKSAYESNIAPGPPLPKSHPSPALLAKLHLECGSFYSSARSLVKTIGSSKGSGSVEVISDLRKHLAEAASFHEALGHKWLGVAAGENGGSEKGGEAVGFVAWAKKELEELKSSGQLVSLGKGDKEVRGMKKTKLADEIATLDVFLKHYKKMNDSVHFQPVPSQADLQRLIPTGTAAVATTAYSPPQATFGPDSAEYQRRKQEASEAPAIVEPGLGKPDDLPEQTDTPVGNYAGAGSYF</sequence>
<organism evidence="5 6">
    <name type="scientific">Coprinopsis cinerea (strain Okayama-7 / 130 / ATCC MYA-4618 / FGSC 9003)</name>
    <name type="common">Inky cap fungus</name>
    <name type="synonym">Hormographiella aspergillata</name>
    <dbReference type="NCBI Taxonomy" id="240176"/>
    <lineage>
        <taxon>Eukaryota</taxon>
        <taxon>Fungi</taxon>
        <taxon>Dikarya</taxon>
        <taxon>Basidiomycota</taxon>
        <taxon>Agaricomycotina</taxon>
        <taxon>Agaricomycetes</taxon>
        <taxon>Agaricomycetidae</taxon>
        <taxon>Agaricales</taxon>
        <taxon>Agaricineae</taxon>
        <taxon>Psathyrellaceae</taxon>
        <taxon>Coprinopsis</taxon>
    </lineage>
</organism>
<dbReference type="Proteomes" id="UP000001861">
    <property type="component" value="Unassembled WGS sequence"/>
</dbReference>
<dbReference type="CDD" id="cd09245">
    <property type="entry name" value="BRO1_UmRIM23-like"/>
    <property type="match status" value="1"/>
</dbReference>
<dbReference type="InterPro" id="IPR004328">
    <property type="entry name" value="BRO1_dom"/>
</dbReference>
<dbReference type="OMA" id="PNDKEWM"/>
<comment type="similarity">
    <text evidence="1">Belongs to the palC family.</text>
</comment>
<gene>
    <name evidence="5" type="ORF">CC1G_03248</name>
</gene>
<dbReference type="PANTHER" id="PTHR40463">
    <property type="entry name" value="PH-RESPONSE REGULATOR PROTEIN PALC"/>
    <property type="match status" value="1"/>
</dbReference>
<feature type="domain" description="BRO1" evidence="4">
    <location>
        <begin position="1"/>
        <end position="466"/>
    </location>
</feature>
<proteinExistence type="inferred from homology"/>
<protein>
    <recommendedName>
        <fullName evidence="2">pH-response regulator protein palC</fullName>
    </recommendedName>
</protein>
<feature type="region of interest" description="Disordered" evidence="3">
    <location>
        <begin position="411"/>
        <end position="466"/>
    </location>
</feature>
<dbReference type="GO" id="GO:0005886">
    <property type="term" value="C:plasma membrane"/>
    <property type="evidence" value="ECO:0007669"/>
    <property type="project" value="TreeGrafter"/>
</dbReference>
<dbReference type="VEuPathDB" id="FungiDB:CC1G_03248"/>
<accession>A8N7A5</accession>
<name>A8N7A5_COPC7</name>
<keyword evidence="6" id="KW-1185">Reference proteome</keyword>
<dbReference type="InterPro" id="IPR038499">
    <property type="entry name" value="BRO1_sf"/>
</dbReference>
<dbReference type="SMART" id="SM01041">
    <property type="entry name" value="BRO1"/>
    <property type="match status" value="1"/>
</dbReference>
<evidence type="ECO:0000256" key="1">
    <source>
        <dbReference type="ARBA" id="ARBA00010997"/>
    </source>
</evidence>
<evidence type="ECO:0000256" key="2">
    <source>
        <dbReference type="ARBA" id="ARBA00022193"/>
    </source>
</evidence>
<dbReference type="PROSITE" id="PS51180">
    <property type="entry name" value="BRO1"/>
    <property type="match status" value="1"/>
</dbReference>